<dbReference type="EMBL" id="SNRW01001916">
    <property type="protein sequence ID" value="KAA6394537.1"/>
    <property type="molecule type" value="Genomic_DNA"/>
</dbReference>
<comment type="caution">
    <text evidence="2">The sequence shown here is derived from an EMBL/GenBank/DDBJ whole genome shotgun (WGS) entry which is preliminary data.</text>
</comment>
<sequence length="324" mass="38002">MATEESTSVQTISNQSINVKHITLEKGQKRQYNRKTKSEDKAKELMDKLLEQQELARIKSEQEEFDVQKKEVEEQEFTRHIMEDIDQKKLKEQEKQEQQIEMDQFLEKLIPIAVQMKEETVSKTIMERVKNAMINTVNYTKIGQKEGEKKQVTSKLIDLTLVEDGDSCVINFEVNKKLSIEETDKIRQNIIHTMLSANVGLILTAYGGLYAHYNRNGYTLPSNRCVKCIVLDNIEIDIFKWMFKCKEHGRMEQKELVQSRVVGPNSSFRETKNNKRETLKYEAINDWANITHLASLGKILDSWNIDIEIPYKDYIDKINMREFR</sequence>
<evidence type="ECO:0000313" key="3">
    <source>
        <dbReference type="Proteomes" id="UP000324800"/>
    </source>
</evidence>
<dbReference type="Proteomes" id="UP000324800">
    <property type="component" value="Unassembled WGS sequence"/>
</dbReference>
<evidence type="ECO:0000256" key="1">
    <source>
        <dbReference type="SAM" id="Coils"/>
    </source>
</evidence>
<protein>
    <submittedName>
        <fullName evidence="2">Uncharacterized protein</fullName>
    </submittedName>
</protein>
<reference evidence="2 3" key="1">
    <citation type="submission" date="2019-03" db="EMBL/GenBank/DDBJ databases">
        <title>Single cell metagenomics reveals metabolic interactions within the superorganism composed of flagellate Streblomastix strix and complex community of Bacteroidetes bacteria on its surface.</title>
        <authorList>
            <person name="Treitli S.C."/>
            <person name="Kolisko M."/>
            <person name="Husnik F."/>
            <person name="Keeling P."/>
            <person name="Hampl V."/>
        </authorList>
    </citation>
    <scope>NUCLEOTIDE SEQUENCE [LARGE SCALE GENOMIC DNA]</scope>
    <source>
        <strain evidence="2">ST1C</strain>
    </source>
</reference>
<proteinExistence type="predicted"/>
<organism evidence="2 3">
    <name type="scientific">Streblomastix strix</name>
    <dbReference type="NCBI Taxonomy" id="222440"/>
    <lineage>
        <taxon>Eukaryota</taxon>
        <taxon>Metamonada</taxon>
        <taxon>Preaxostyla</taxon>
        <taxon>Oxymonadida</taxon>
        <taxon>Streblomastigidae</taxon>
        <taxon>Streblomastix</taxon>
    </lineage>
</organism>
<keyword evidence="1" id="KW-0175">Coiled coil</keyword>
<gene>
    <name evidence="2" type="ORF">EZS28_009934</name>
</gene>
<name>A0A5J4WHT5_9EUKA</name>
<accession>A0A5J4WHT5</accession>
<evidence type="ECO:0000313" key="2">
    <source>
        <dbReference type="EMBL" id="KAA6394537.1"/>
    </source>
</evidence>
<feature type="coiled-coil region" evidence="1">
    <location>
        <begin position="35"/>
        <end position="108"/>
    </location>
</feature>
<dbReference type="AlphaFoldDB" id="A0A5J4WHT5"/>